<keyword evidence="5" id="KW-1185">Reference proteome</keyword>
<dbReference type="InterPro" id="IPR032164">
    <property type="entry name" value="DUF5000"/>
</dbReference>
<evidence type="ECO:0000313" key="4">
    <source>
        <dbReference type="EMBL" id="QEC71502.1"/>
    </source>
</evidence>
<dbReference type="AlphaFoldDB" id="A0A5B8VKK7"/>
<dbReference type="RefSeq" id="WP_146780880.1">
    <property type="nucleotide sequence ID" value="NZ_CP042434.1"/>
</dbReference>
<feature type="domain" description="DUF5126" evidence="3">
    <location>
        <begin position="148"/>
        <end position="250"/>
    </location>
</feature>
<evidence type="ECO:0000259" key="3">
    <source>
        <dbReference type="Pfam" id="PF17166"/>
    </source>
</evidence>
<evidence type="ECO:0000313" key="5">
    <source>
        <dbReference type="Proteomes" id="UP000321291"/>
    </source>
</evidence>
<dbReference type="Pfam" id="PF16323">
    <property type="entry name" value="DUF4959"/>
    <property type="match status" value="1"/>
</dbReference>
<proteinExistence type="predicted"/>
<sequence>MAGIFPKQLIGLFKLNIMALTSLNNKIASTICVMALAISFSCKKSDGYNSIVSKDLTKPGTVSNIKVANFNGGAYITYSLPESKNILYVQATYKINDSTTQQSKSSYYSDSIKVEGFSQSKDYDVVLRTVSRANVPSDSVVIKVHPDTPPYLLTYKTIALKPDFGGVNIKATNNTESNIGIVTLLPSAITNRNEIIDQKYTNTETIDYSLRGYDTLPKKFGVYVTDKWGNRSDTLSVTIHPIFETIMNKTFFSAYVLPTDVPNYQNGLFNLSNLWDNNFGEFTYNTQQPILATDAKPFIWPAWATFDMGQTAKLSRYVVWDRIGDNNEFVWTSGAPETWVMWGRADTPQDELMPADTTELPPVGEMTPGAGLTSAYSMHLLGQPTTL</sequence>
<feature type="domain" description="DUF5000" evidence="2">
    <location>
        <begin position="284"/>
        <end position="358"/>
    </location>
</feature>
<dbReference type="Pfam" id="PF16391">
    <property type="entry name" value="DUF5000"/>
    <property type="match status" value="1"/>
</dbReference>
<evidence type="ECO:0000259" key="1">
    <source>
        <dbReference type="Pfam" id="PF16323"/>
    </source>
</evidence>
<dbReference type="EMBL" id="CP042434">
    <property type="protein sequence ID" value="QEC71502.1"/>
    <property type="molecule type" value="Genomic_DNA"/>
</dbReference>
<dbReference type="Proteomes" id="UP000321291">
    <property type="component" value="Chromosome"/>
</dbReference>
<name>A0A5B8VKK7_9BACT</name>
<evidence type="ECO:0000259" key="2">
    <source>
        <dbReference type="Pfam" id="PF16391"/>
    </source>
</evidence>
<dbReference type="InterPro" id="IPR033431">
    <property type="entry name" value="DUF5126"/>
</dbReference>
<protein>
    <submittedName>
        <fullName evidence="4">DUF4959 domain-containing protein</fullName>
    </submittedName>
</protein>
<dbReference type="KEGG" id="agi:FSB73_07275"/>
<dbReference type="OrthoDB" id="621114at2"/>
<gene>
    <name evidence="4" type="ORF">FSB73_07275</name>
</gene>
<feature type="domain" description="DUF4959" evidence="1">
    <location>
        <begin position="41"/>
        <end position="146"/>
    </location>
</feature>
<accession>A0A5B8VKK7</accession>
<organism evidence="4 5">
    <name type="scientific">Arachidicoccus ginsenosidivorans</name>
    <dbReference type="NCBI Taxonomy" id="496057"/>
    <lineage>
        <taxon>Bacteria</taxon>
        <taxon>Pseudomonadati</taxon>
        <taxon>Bacteroidota</taxon>
        <taxon>Chitinophagia</taxon>
        <taxon>Chitinophagales</taxon>
        <taxon>Chitinophagaceae</taxon>
        <taxon>Arachidicoccus</taxon>
    </lineage>
</organism>
<reference evidence="4 5" key="1">
    <citation type="journal article" date="2017" name="Int. J. Syst. Evol. Microbiol.">
        <title>Arachidicoccus ginsenosidivorans sp. nov., with ginsenoside-converting activity isolated from ginseng cultivating soil.</title>
        <authorList>
            <person name="Siddiqi M.Z."/>
            <person name="Aslam Z."/>
            <person name="Im W.T."/>
        </authorList>
    </citation>
    <scope>NUCLEOTIDE SEQUENCE [LARGE SCALE GENOMIC DNA]</scope>
    <source>
        <strain evidence="4 5">Gsoil 809</strain>
    </source>
</reference>
<dbReference type="Pfam" id="PF17166">
    <property type="entry name" value="DUF5126"/>
    <property type="match status" value="1"/>
</dbReference>
<dbReference type="InterPro" id="IPR032527">
    <property type="entry name" value="DUF4959"/>
</dbReference>